<keyword evidence="11" id="KW-0328">Glycosyltransferase</keyword>
<evidence type="ECO:0000313" key="11">
    <source>
        <dbReference type="EMBL" id="KIY73764.1"/>
    </source>
</evidence>
<dbReference type="GO" id="GO:0034355">
    <property type="term" value="P:NAD+ biosynthetic process via the salvage pathway"/>
    <property type="evidence" value="ECO:0007669"/>
    <property type="project" value="TreeGrafter"/>
</dbReference>
<dbReference type="Pfam" id="PF17767">
    <property type="entry name" value="NAPRTase_N"/>
    <property type="match status" value="1"/>
</dbReference>
<accession>A0A0D7BUC3</accession>
<comment type="pathway">
    <text evidence="1 8">Cofactor biosynthesis; NAD(+) biosynthesis; nicotinate D-ribonucleotide from nicotinate: step 1/1.</text>
</comment>
<evidence type="ECO:0000256" key="2">
    <source>
        <dbReference type="ARBA" id="ARBA00010897"/>
    </source>
</evidence>
<comment type="catalytic activity">
    <reaction evidence="7 8">
        <text>5-phospho-alpha-D-ribose 1-diphosphate + nicotinate + ATP + H2O = nicotinate beta-D-ribonucleotide + ADP + phosphate + diphosphate</text>
        <dbReference type="Rhea" id="RHEA:36163"/>
        <dbReference type="ChEBI" id="CHEBI:15377"/>
        <dbReference type="ChEBI" id="CHEBI:30616"/>
        <dbReference type="ChEBI" id="CHEBI:32544"/>
        <dbReference type="ChEBI" id="CHEBI:33019"/>
        <dbReference type="ChEBI" id="CHEBI:43474"/>
        <dbReference type="ChEBI" id="CHEBI:57502"/>
        <dbReference type="ChEBI" id="CHEBI:58017"/>
        <dbReference type="ChEBI" id="CHEBI:456216"/>
        <dbReference type="EC" id="6.3.4.21"/>
    </reaction>
</comment>
<reference evidence="11 12" key="1">
    <citation type="journal article" date="2015" name="Fungal Genet. Biol.">
        <title>Evolution of novel wood decay mechanisms in Agaricales revealed by the genome sequences of Fistulina hepatica and Cylindrobasidium torrendii.</title>
        <authorList>
            <person name="Floudas D."/>
            <person name="Held B.W."/>
            <person name="Riley R."/>
            <person name="Nagy L.G."/>
            <person name="Koehler G."/>
            <person name="Ransdell A.S."/>
            <person name="Younus H."/>
            <person name="Chow J."/>
            <person name="Chiniquy J."/>
            <person name="Lipzen A."/>
            <person name="Tritt A."/>
            <person name="Sun H."/>
            <person name="Haridas S."/>
            <person name="LaButti K."/>
            <person name="Ohm R.A."/>
            <person name="Kues U."/>
            <person name="Blanchette R.A."/>
            <person name="Grigoriev I.V."/>
            <person name="Minto R.E."/>
            <person name="Hibbett D.S."/>
        </authorList>
    </citation>
    <scope>NUCLEOTIDE SEQUENCE [LARGE SCALE GENOMIC DNA]</scope>
    <source>
        <strain evidence="11 12">FP15055 ss-10</strain>
    </source>
</reference>
<dbReference type="PANTHER" id="PTHR11098:SF1">
    <property type="entry name" value="NICOTINATE PHOSPHORIBOSYLTRANSFERASE"/>
    <property type="match status" value="1"/>
</dbReference>
<dbReference type="InterPro" id="IPR007229">
    <property type="entry name" value="Nic_PRibTrfase-Fam"/>
</dbReference>
<evidence type="ECO:0000256" key="7">
    <source>
        <dbReference type="ARBA" id="ARBA00048668"/>
    </source>
</evidence>
<keyword evidence="6 8" id="KW-0662">Pyridine nucleotide biosynthesis</keyword>
<feature type="domain" description="Nicotinate phosphoribosyltransferase N-terminal" evidence="10">
    <location>
        <begin position="11"/>
        <end position="138"/>
    </location>
</feature>
<dbReference type="OrthoDB" id="193380at2759"/>
<proteinExistence type="inferred from homology"/>
<comment type="function">
    <text evidence="8">Catalyzes the synthesis of beta-nicotinate D-ribonucleotide from nicotinate and 5-phospho-D-ribose 1-phosphate at the expense of ATP.</text>
</comment>
<dbReference type="AlphaFoldDB" id="A0A0D7BUC3"/>
<gene>
    <name evidence="11" type="ORF">CYLTODRAFT_365329</name>
</gene>
<evidence type="ECO:0000256" key="6">
    <source>
        <dbReference type="ARBA" id="ARBA00022642"/>
    </source>
</evidence>
<keyword evidence="5 8" id="KW-0436">Ligase</keyword>
<evidence type="ECO:0000256" key="4">
    <source>
        <dbReference type="ARBA" id="ARBA00022553"/>
    </source>
</evidence>
<dbReference type="EC" id="6.3.4.21" evidence="3 8"/>
<comment type="similarity">
    <text evidence="2 8">Belongs to the NAPRTase family.</text>
</comment>
<protein>
    <recommendedName>
        <fullName evidence="3 8">Nicotinate phosphoribosyltransferase</fullName>
        <ecNumber evidence="3 8">6.3.4.21</ecNumber>
    </recommendedName>
</protein>
<evidence type="ECO:0000313" key="12">
    <source>
        <dbReference type="Proteomes" id="UP000054007"/>
    </source>
</evidence>
<dbReference type="Proteomes" id="UP000054007">
    <property type="component" value="Unassembled WGS sequence"/>
</dbReference>
<dbReference type="InterPro" id="IPR040727">
    <property type="entry name" value="NAPRTase_N"/>
</dbReference>
<feature type="domain" description="Nicotinate/nicotinamide phosphoribosyltransferase" evidence="9">
    <location>
        <begin position="170"/>
        <end position="411"/>
    </location>
</feature>
<evidence type="ECO:0000256" key="3">
    <source>
        <dbReference type="ARBA" id="ARBA00013236"/>
    </source>
</evidence>
<dbReference type="NCBIfam" id="NF003704">
    <property type="entry name" value="PRK05321.1"/>
    <property type="match status" value="1"/>
</dbReference>
<keyword evidence="12" id="KW-1185">Reference proteome</keyword>
<evidence type="ECO:0000256" key="5">
    <source>
        <dbReference type="ARBA" id="ARBA00022598"/>
    </source>
</evidence>
<dbReference type="Gene3D" id="3.20.140.10">
    <property type="entry name" value="nicotinate phosphoribosyltransferase"/>
    <property type="match status" value="1"/>
</dbReference>
<dbReference type="GO" id="GO:0004516">
    <property type="term" value="F:nicotinate phosphoribosyltransferase activity"/>
    <property type="evidence" value="ECO:0007669"/>
    <property type="project" value="UniProtKB-UniRule"/>
</dbReference>
<dbReference type="SUPFAM" id="SSF51690">
    <property type="entry name" value="Nicotinate/Quinolinate PRTase C-terminal domain-like"/>
    <property type="match status" value="1"/>
</dbReference>
<dbReference type="SUPFAM" id="SSF54675">
    <property type="entry name" value="Nicotinate/Quinolinate PRTase N-terminal domain-like"/>
    <property type="match status" value="1"/>
</dbReference>
<dbReference type="EMBL" id="KN880434">
    <property type="protein sequence ID" value="KIY73764.1"/>
    <property type="molecule type" value="Genomic_DNA"/>
</dbReference>
<dbReference type="InterPro" id="IPR041525">
    <property type="entry name" value="N/Namide_PRibTrfase"/>
</dbReference>
<dbReference type="PIRSF" id="PIRSF000484">
    <property type="entry name" value="NAPRT"/>
    <property type="match status" value="1"/>
</dbReference>
<evidence type="ECO:0000256" key="1">
    <source>
        <dbReference type="ARBA" id="ARBA00004952"/>
    </source>
</evidence>
<evidence type="ECO:0000256" key="8">
    <source>
        <dbReference type="RuleBase" id="RU003838"/>
    </source>
</evidence>
<evidence type="ECO:0000259" key="10">
    <source>
        <dbReference type="Pfam" id="PF17767"/>
    </source>
</evidence>
<dbReference type="PANTHER" id="PTHR11098">
    <property type="entry name" value="NICOTINATE PHOSPHORIBOSYLTRANSFERASE"/>
    <property type="match status" value="1"/>
</dbReference>
<dbReference type="GO" id="GO:0005829">
    <property type="term" value="C:cytosol"/>
    <property type="evidence" value="ECO:0007669"/>
    <property type="project" value="TreeGrafter"/>
</dbReference>
<dbReference type="InterPro" id="IPR036068">
    <property type="entry name" value="Nicotinate_pribotase-like_C"/>
</dbReference>
<name>A0A0D7BUC3_9AGAR</name>
<keyword evidence="11" id="KW-0808">Transferase</keyword>
<keyword evidence="4" id="KW-0597">Phosphoprotein</keyword>
<dbReference type="HAMAP" id="MF_00570">
    <property type="entry name" value="NAPRTase"/>
    <property type="match status" value="1"/>
</dbReference>
<dbReference type="STRING" id="1314674.A0A0D7BUC3"/>
<comment type="PTM">
    <text evidence="8">Transiently phosphorylated on a His residue during the reaction cycle. Phosphorylation strongly increases the affinity for substrates and increases the rate of nicotinate D-ribonucleotide production. Dephosphorylation regenerates the low-affinity form of the enzyme, leading to product release.</text>
</comment>
<dbReference type="NCBIfam" id="TIGR01514">
    <property type="entry name" value="NAPRTase"/>
    <property type="match status" value="1"/>
</dbReference>
<organism evidence="11 12">
    <name type="scientific">Cylindrobasidium torrendii FP15055 ss-10</name>
    <dbReference type="NCBI Taxonomy" id="1314674"/>
    <lineage>
        <taxon>Eukaryota</taxon>
        <taxon>Fungi</taxon>
        <taxon>Dikarya</taxon>
        <taxon>Basidiomycota</taxon>
        <taxon>Agaricomycotina</taxon>
        <taxon>Agaricomycetes</taxon>
        <taxon>Agaricomycetidae</taxon>
        <taxon>Agaricales</taxon>
        <taxon>Marasmiineae</taxon>
        <taxon>Physalacriaceae</taxon>
        <taxon>Cylindrobasidium</taxon>
    </lineage>
</organism>
<sequence>MPSPCIPASILDTDLYKLTMQQAVLQTFPDVAATYKFTMRDKDIRFNEHFVDLLRQSIAHFHDLSLQPEELKWLESNCKFFSHEYLAFLSQYRFKPEQVVVTFIPSEENPALGSIDIDMTGPWVECILWEIPILAIVSELYFTHIDVDWNYDKQSELAYDKAKRLLHNGCSFMEFGTRRRRTGRTQEIVIQALIAASKEVPGKGKLLGTSNVHYAQKYNLAPMGTVAHEWFMGVAALKGYENSNNLALDYWEKIYAGKSTLIALTDTFSTKAFFESLGKDVERARRWPGLRQDSGDPFEFIKQARKAYQDMGIDHRQKFITFSDSLNIDKALELQKSALDAGFACSFGIGTNFTNDFTKATSTDEKSKALNMVIKLRYVNGIECVKISDDLTKNTGDEETVRAVKKIFGLPF</sequence>
<dbReference type="InterPro" id="IPR006406">
    <property type="entry name" value="Nic_PRibTrfase"/>
</dbReference>
<dbReference type="Pfam" id="PF04095">
    <property type="entry name" value="NAPRTase"/>
    <property type="match status" value="1"/>
</dbReference>
<dbReference type="UniPathway" id="UPA00253">
    <property type="reaction ID" value="UER00457"/>
</dbReference>
<dbReference type="GO" id="GO:0016757">
    <property type="term" value="F:glycosyltransferase activity"/>
    <property type="evidence" value="ECO:0007669"/>
    <property type="project" value="UniProtKB-KW"/>
</dbReference>
<evidence type="ECO:0000259" key="9">
    <source>
        <dbReference type="Pfam" id="PF04095"/>
    </source>
</evidence>